<organism evidence="1 2">
    <name type="scientific">Tumebacillus permanentifrigoris</name>
    <dbReference type="NCBI Taxonomy" id="378543"/>
    <lineage>
        <taxon>Bacteria</taxon>
        <taxon>Bacillati</taxon>
        <taxon>Bacillota</taxon>
        <taxon>Bacilli</taxon>
        <taxon>Bacillales</taxon>
        <taxon>Alicyclobacillaceae</taxon>
        <taxon>Tumebacillus</taxon>
    </lineage>
</organism>
<protein>
    <submittedName>
        <fullName evidence="1">Uncharacterized protein</fullName>
    </submittedName>
</protein>
<dbReference type="AlphaFoldDB" id="A0A316D4B0"/>
<dbReference type="Proteomes" id="UP000245634">
    <property type="component" value="Unassembled WGS sequence"/>
</dbReference>
<sequence>MRTALLQVNRMAGARDIKSTLSPAEQARQRVLLAVTTRGLVGIHDEIEATLGTRKRLGELTKEEADRVFEDICKGRQREAPHEIS</sequence>
<gene>
    <name evidence="1" type="ORF">C7459_12421</name>
</gene>
<keyword evidence="2" id="KW-1185">Reference proteome</keyword>
<evidence type="ECO:0000313" key="1">
    <source>
        <dbReference type="EMBL" id="PWK05272.1"/>
    </source>
</evidence>
<comment type="caution">
    <text evidence="1">The sequence shown here is derived from an EMBL/GenBank/DDBJ whole genome shotgun (WGS) entry which is preliminary data.</text>
</comment>
<evidence type="ECO:0000313" key="2">
    <source>
        <dbReference type="Proteomes" id="UP000245634"/>
    </source>
</evidence>
<reference evidence="1 2" key="1">
    <citation type="submission" date="2018-05" db="EMBL/GenBank/DDBJ databases">
        <title>Genomic Encyclopedia of Type Strains, Phase IV (KMG-IV): sequencing the most valuable type-strain genomes for metagenomic binning, comparative biology and taxonomic classification.</title>
        <authorList>
            <person name="Goeker M."/>
        </authorList>
    </citation>
    <scope>NUCLEOTIDE SEQUENCE [LARGE SCALE GENOMIC DNA]</scope>
    <source>
        <strain evidence="1 2">DSM 18773</strain>
    </source>
</reference>
<name>A0A316D4B0_9BACL</name>
<proteinExistence type="predicted"/>
<accession>A0A316D4B0</accession>
<dbReference type="EMBL" id="QGGL01000024">
    <property type="protein sequence ID" value="PWK05272.1"/>
    <property type="molecule type" value="Genomic_DNA"/>
</dbReference>